<evidence type="ECO:0000313" key="4">
    <source>
        <dbReference type="EMBL" id="OEG22043.1"/>
    </source>
</evidence>
<reference evidence="5" key="1">
    <citation type="submission" date="2016-09" db="EMBL/GenBank/DDBJ databases">
        <authorList>
            <person name="Gulvik C.A."/>
        </authorList>
    </citation>
    <scope>NUCLEOTIDE SEQUENCE [LARGE SCALE GENOMIC DNA]</scope>
    <source>
        <strain evidence="5">LMG 26676</strain>
    </source>
</reference>
<dbReference type="EMBL" id="MIKC01000034">
    <property type="protein sequence ID" value="OEG22043.1"/>
    <property type="molecule type" value="Genomic_DNA"/>
</dbReference>
<dbReference type="Pfam" id="PF15980">
    <property type="entry name" value="ComGF"/>
    <property type="match status" value="1"/>
</dbReference>
<dbReference type="NCBIfam" id="TIGR02532">
    <property type="entry name" value="IV_pilin_GFxxxE"/>
    <property type="match status" value="1"/>
</dbReference>
<comment type="subcellular location">
    <subcellularLocation>
        <location evidence="1">Cell surface</location>
    </subcellularLocation>
</comment>
<name>A0A1E5HAW3_9ENTE</name>
<organism evidence="4 5">
    <name type="scientific">Enterococcus ureilyticus</name>
    <dbReference type="NCBI Taxonomy" id="1131292"/>
    <lineage>
        <taxon>Bacteria</taxon>
        <taxon>Bacillati</taxon>
        <taxon>Bacillota</taxon>
        <taxon>Bacilli</taxon>
        <taxon>Lactobacillales</taxon>
        <taxon>Enterococcaceae</taxon>
        <taxon>Enterococcus</taxon>
    </lineage>
</organism>
<feature type="transmembrane region" description="Helical" evidence="3">
    <location>
        <begin position="20"/>
        <end position="41"/>
    </location>
</feature>
<evidence type="ECO:0000313" key="5">
    <source>
        <dbReference type="Proteomes" id="UP000094469"/>
    </source>
</evidence>
<evidence type="ECO:0000256" key="2">
    <source>
        <dbReference type="ARBA" id="ARBA00023287"/>
    </source>
</evidence>
<dbReference type="InterPro" id="IPR016977">
    <property type="entry name" value="ComGF"/>
</dbReference>
<dbReference type="STRING" id="1131292.BCR24_04890"/>
<keyword evidence="3" id="KW-0472">Membrane</keyword>
<keyword evidence="5" id="KW-1185">Reference proteome</keyword>
<proteinExistence type="predicted"/>
<dbReference type="RefSeq" id="WP_069640603.1">
    <property type="nucleotide sequence ID" value="NZ_JAFBEZ010000007.1"/>
</dbReference>
<dbReference type="GO" id="GO:0030420">
    <property type="term" value="P:establishment of competence for transformation"/>
    <property type="evidence" value="ECO:0007669"/>
    <property type="project" value="UniProtKB-KW"/>
</dbReference>
<dbReference type="AlphaFoldDB" id="A0A1E5HAW3"/>
<accession>A0A1E5HAW3</accession>
<dbReference type="OrthoDB" id="2185379at2"/>
<dbReference type="InterPro" id="IPR012902">
    <property type="entry name" value="N_methyl_site"/>
</dbReference>
<dbReference type="NCBIfam" id="NF041002">
    <property type="entry name" value="pilin_ComGF"/>
    <property type="match status" value="1"/>
</dbReference>
<sequence length="157" mass="18223">MEKRQLALKRSSSYDKYLGFTLIECLLALLILSSICLLFSACIKNVAVVTKQLKSEREKEWHIFLIQLENELVNCYYEKTQTNKIVLKNKKNGNVVWIEYKLGKIVKVENGGYQPLLTEVKTATFNEEGKTIVIKVSFENNLNQTAKWIITQEHKHE</sequence>
<keyword evidence="2" id="KW-0178">Competence</keyword>
<gene>
    <name evidence="4" type="ORF">BCR24_04890</name>
</gene>
<comment type="caution">
    <text evidence="4">The sequence shown here is derived from an EMBL/GenBank/DDBJ whole genome shotgun (WGS) entry which is preliminary data.</text>
</comment>
<dbReference type="GO" id="GO:0009986">
    <property type="term" value="C:cell surface"/>
    <property type="evidence" value="ECO:0007669"/>
    <property type="project" value="UniProtKB-SubCell"/>
</dbReference>
<evidence type="ECO:0000256" key="3">
    <source>
        <dbReference type="SAM" id="Phobius"/>
    </source>
</evidence>
<protein>
    <submittedName>
        <fullName evidence="4">Prepilin-type N-terminal cleavage/methylation domain-containing protein</fullName>
    </submittedName>
</protein>
<keyword evidence="3" id="KW-1133">Transmembrane helix</keyword>
<keyword evidence="3" id="KW-0812">Transmembrane</keyword>
<dbReference type="Proteomes" id="UP000094469">
    <property type="component" value="Unassembled WGS sequence"/>
</dbReference>
<evidence type="ECO:0000256" key="1">
    <source>
        <dbReference type="ARBA" id="ARBA00004241"/>
    </source>
</evidence>